<dbReference type="InterPro" id="IPR010167">
    <property type="entry name" value="NH2A_AcTrfase"/>
</dbReference>
<dbReference type="PROSITE" id="PS51186">
    <property type="entry name" value="GNAT"/>
    <property type="match status" value="1"/>
</dbReference>
<organism evidence="4 5">
    <name type="scientific">Candidatus Avacidaminococcus intestinavium</name>
    <dbReference type="NCBI Taxonomy" id="2840684"/>
    <lineage>
        <taxon>Bacteria</taxon>
        <taxon>Bacillati</taxon>
        <taxon>Bacillota</taxon>
        <taxon>Negativicutes</taxon>
        <taxon>Acidaminococcales</taxon>
        <taxon>Acidaminococcaceae</taxon>
        <taxon>Acidaminococcaceae incertae sedis</taxon>
        <taxon>Candidatus Avacidaminococcus</taxon>
    </lineage>
</organism>
<proteinExistence type="predicted"/>
<dbReference type="PANTHER" id="PTHR30602:SF12">
    <property type="entry name" value="AMINO-ACID ACETYLTRANSFERASE NAGS1, CHLOROPLASTIC-RELATED"/>
    <property type="match status" value="1"/>
</dbReference>
<gene>
    <name evidence="4" type="ORF">IAB06_05205</name>
</gene>
<evidence type="ECO:0000313" key="5">
    <source>
        <dbReference type="Proteomes" id="UP000824099"/>
    </source>
</evidence>
<dbReference type="NCBIfam" id="NF005840">
    <property type="entry name" value="PRK07757.1"/>
    <property type="match status" value="1"/>
</dbReference>
<keyword evidence="1" id="KW-0808">Transferase</keyword>
<name>A0A9D1MQG5_9FIRM</name>
<dbReference type="SUPFAM" id="SSF55729">
    <property type="entry name" value="Acyl-CoA N-acyltransferases (Nat)"/>
    <property type="match status" value="1"/>
</dbReference>
<comment type="caution">
    <text evidence="4">The sequence shown here is derived from an EMBL/GenBank/DDBJ whole genome shotgun (WGS) entry which is preliminary data.</text>
</comment>
<dbReference type="GO" id="GO:0006526">
    <property type="term" value="P:L-arginine biosynthetic process"/>
    <property type="evidence" value="ECO:0007669"/>
    <property type="project" value="InterPro"/>
</dbReference>
<dbReference type="EMBL" id="DVNI01000084">
    <property type="protein sequence ID" value="HIU64411.1"/>
    <property type="molecule type" value="Genomic_DNA"/>
</dbReference>
<dbReference type="CDD" id="cd04301">
    <property type="entry name" value="NAT_SF"/>
    <property type="match status" value="1"/>
</dbReference>
<evidence type="ECO:0000256" key="2">
    <source>
        <dbReference type="ARBA" id="ARBA00023315"/>
    </source>
</evidence>
<dbReference type="PANTHER" id="PTHR30602">
    <property type="entry name" value="AMINO-ACID ACETYLTRANSFERASE"/>
    <property type="match status" value="1"/>
</dbReference>
<feature type="domain" description="N-acetyltransferase" evidence="3">
    <location>
        <begin position="1"/>
        <end position="151"/>
    </location>
</feature>
<reference evidence="4" key="2">
    <citation type="journal article" date="2021" name="PeerJ">
        <title>Extensive microbial diversity within the chicken gut microbiome revealed by metagenomics and culture.</title>
        <authorList>
            <person name="Gilroy R."/>
            <person name="Ravi A."/>
            <person name="Getino M."/>
            <person name="Pursley I."/>
            <person name="Horton D.L."/>
            <person name="Alikhan N.F."/>
            <person name="Baker D."/>
            <person name="Gharbi K."/>
            <person name="Hall N."/>
            <person name="Watson M."/>
            <person name="Adriaenssens E.M."/>
            <person name="Foster-Nyarko E."/>
            <person name="Jarju S."/>
            <person name="Secka A."/>
            <person name="Antonio M."/>
            <person name="Oren A."/>
            <person name="Chaudhuri R.R."/>
            <person name="La Ragione R."/>
            <person name="Hildebrand F."/>
            <person name="Pallen M.J."/>
        </authorList>
    </citation>
    <scope>NUCLEOTIDE SEQUENCE</scope>
    <source>
        <strain evidence="4">CHK160-1198</strain>
    </source>
</reference>
<sequence length="160" mass="18730">MIYRSATFKDTEHIHKLCNYYATLGLMLPRSRNSIYENLRDYVVAVEDGKVLGCGALHFVWNRLAEVRSLAIDPEHKKLGIGRHIVELLEQEGIERGVDMFFTLTYQPEFFIKCGYLEAAKERLPQKVWKECVHCPQYPYCNEIAFIKKTPDYIPHDNFI</sequence>
<dbReference type="GO" id="GO:0005737">
    <property type="term" value="C:cytoplasm"/>
    <property type="evidence" value="ECO:0007669"/>
    <property type="project" value="InterPro"/>
</dbReference>
<dbReference type="GO" id="GO:0004042">
    <property type="term" value="F:L-glutamate N-acetyltransferase activity"/>
    <property type="evidence" value="ECO:0007669"/>
    <property type="project" value="InterPro"/>
</dbReference>
<protein>
    <submittedName>
        <fullName evidence="4">N-acetyltransferase</fullName>
    </submittedName>
</protein>
<evidence type="ECO:0000259" key="3">
    <source>
        <dbReference type="PROSITE" id="PS51186"/>
    </source>
</evidence>
<dbReference type="Pfam" id="PF00583">
    <property type="entry name" value="Acetyltransf_1"/>
    <property type="match status" value="1"/>
</dbReference>
<evidence type="ECO:0000313" key="4">
    <source>
        <dbReference type="EMBL" id="HIU64411.1"/>
    </source>
</evidence>
<evidence type="ECO:0000256" key="1">
    <source>
        <dbReference type="ARBA" id="ARBA00022679"/>
    </source>
</evidence>
<keyword evidence="2" id="KW-0012">Acyltransferase</keyword>
<dbReference type="InterPro" id="IPR000182">
    <property type="entry name" value="GNAT_dom"/>
</dbReference>
<reference evidence="4" key="1">
    <citation type="submission" date="2020-10" db="EMBL/GenBank/DDBJ databases">
        <authorList>
            <person name="Gilroy R."/>
        </authorList>
    </citation>
    <scope>NUCLEOTIDE SEQUENCE</scope>
    <source>
        <strain evidence="4">CHK160-1198</strain>
    </source>
</reference>
<dbReference type="InterPro" id="IPR016181">
    <property type="entry name" value="Acyl_CoA_acyltransferase"/>
</dbReference>
<accession>A0A9D1MQG5</accession>
<dbReference type="AlphaFoldDB" id="A0A9D1MQG5"/>
<dbReference type="Proteomes" id="UP000824099">
    <property type="component" value="Unassembled WGS sequence"/>
</dbReference>
<dbReference type="Gene3D" id="3.40.630.30">
    <property type="match status" value="1"/>
</dbReference>